<dbReference type="InterPro" id="IPR032291">
    <property type="entry name" value="Abn2_C"/>
</dbReference>
<dbReference type="Gene3D" id="2.115.10.20">
    <property type="entry name" value="Glycosyl hydrolase domain, family 43"/>
    <property type="match status" value="1"/>
</dbReference>
<evidence type="ECO:0000256" key="8">
    <source>
        <dbReference type="SAM" id="SignalP"/>
    </source>
</evidence>
<dbReference type="SUPFAM" id="SSF75005">
    <property type="entry name" value="Arabinanase/levansucrase/invertase"/>
    <property type="match status" value="1"/>
</dbReference>
<evidence type="ECO:0000256" key="7">
    <source>
        <dbReference type="RuleBase" id="RU361187"/>
    </source>
</evidence>
<dbReference type="EMBL" id="DTDV01000014">
    <property type="protein sequence ID" value="HGK23772.1"/>
    <property type="molecule type" value="Genomic_DNA"/>
</dbReference>
<dbReference type="GO" id="GO:0005975">
    <property type="term" value="P:carbohydrate metabolic process"/>
    <property type="evidence" value="ECO:0007669"/>
    <property type="project" value="InterPro"/>
</dbReference>
<evidence type="ECO:0000256" key="4">
    <source>
        <dbReference type="ARBA" id="ARBA00023295"/>
    </source>
</evidence>
<protein>
    <submittedName>
        <fullName evidence="10">Arabinan endo-1,5-alpha-L-arabinosidase</fullName>
    </submittedName>
</protein>
<proteinExistence type="inferred from homology"/>
<evidence type="ECO:0000256" key="3">
    <source>
        <dbReference type="ARBA" id="ARBA00022801"/>
    </source>
</evidence>
<accession>A0A7V3ZIR2</accession>
<evidence type="ECO:0000256" key="5">
    <source>
        <dbReference type="PIRSR" id="PIRSR606710-1"/>
    </source>
</evidence>
<keyword evidence="3 7" id="KW-0378">Hydrolase</keyword>
<dbReference type="Pfam" id="PF04616">
    <property type="entry name" value="Glyco_hydro_43"/>
    <property type="match status" value="1"/>
</dbReference>
<dbReference type="InterPro" id="IPR006710">
    <property type="entry name" value="Glyco_hydro_43"/>
</dbReference>
<dbReference type="PANTHER" id="PTHR43301:SF3">
    <property type="entry name" value="ARABINAN ENDO-1,5-ALPHA-L-ARABINOSIDASE A-RELATED"/>
    <property type="match status" value="1"/>
</dbReference>
<evidence type="ECO:0000256" key="2">
    <source>
        <dbReference type="ARBA" id="ARBA00009865"/>
    </source>
</evidence>
<dbReference type="Pfam" id="PF16369">
    <property type="entry name" value="GH43_C"/>
    <property type="match status" value="1"/>
</dbReference>
<dbReference type="GO" id="GO:0004553">
    <property type="term" value="F:hydrolase activity, hydrolyzing O-glycosyl compounds"/>
    <property type="evidence" value="ECO:0007669"/>
    <property type="project" value="InterPro"/>
</dbReference>
<dbReference type="AlphaFoldDB" id="A0A7V3ZIR2"/>
<evidence type="ECO:0000256" key="1">
    <source>
        <dbReference type="ARBA" id="ARBA00004834"/>
    </source>
</evidence>
<keyword evidence="4 7" id="KW-0326">Glycosidase</keyword>
<evidence type="ECO:0000313" key="10">
    <source>
        <dbReference type="EMBL" id="HGK23772.1"/>
    </source>
</evidence>
<comment type="caution">
    <text evidence="10">The sequence shown here is derived from an EMBL/GenBank/DDBJ whole genome shotgun (WGS) entry which is preliminary data.</text>
</comment>
<comment type="similarity">
    <text evidence="2 7">Belongs to the glycosyl hydrolase 43 family.</text>
</comment>
<dbReference type="PANTHER" id="PTHR43301">
    <property type="entry name" value="ARABINAN ENDO-1,5-ALPHA-L-ARABINOSIDASE"/>
    <property type="match status" value="1"/>
</dbReference>
<dbReference type="InterPro" id="IPR023296">
    <property type="entry name" value="Glyco_hydro_beta-prop_sf"/>
</dbReference>
<feature type="chain" id="PRO_5030952796" evidence="8">
    <location>
        <begin position="19"/>
        <end position="471"/>
    </location>
</feature>
<evidence type="ECO:0000259" key="9">
    <source>
        <dbReference type="Pfam" id="PF16369"/>
    </source>
</evidence>
<comment type="pathway">
    <text evidence="1">Glycan metabolism; L-arabinan degradation.</text>
</comment>
<reference evidence="10" key="1">
    <citation type="journal article" date="2020" name="mSystems">
        <title>Genome- and Community-Level Interaction Insights into Carbon Utilization and Element Cycling Functions of Hydrothermarchaeota in Hydrothermal Sediment.</title>
        <authorList>
            <person name="Zhou Z."/>
            <person name="Liu Y."/>
            <person name="Xu W."/>
            <person name="Pan J."/>
            <person name="Luo Z.H."/>
            <person name="Li M."/>
        </authorList>
    </citation>
    <scope>NUCLEOTIDE SEQUENCE [LARGE SCALE GENOMIC DNA]</scope>
    <source>
        <strain evidence="10">SpSt-70</strain>
    </source>
</reference>
<organism evidence="10">
    <name type="scientific">Dictyoglomus thermophilum</name>
    <dbReference type="NCBI Taxonomy" id="14"/>
    <lineage>
        <taxon>Bacteria</taxon>
        <taxon>Pseudomonadati</taxon>
        <taxon>Dictyoglomota</taxon>
        <taxon>Dictyoglomia</taxon>
        <taxon>Dictyoglomales</taxon>
        <taxon>Dictyoglomaceae</taxon>
        <taxon>Dictyoglomus</taxon>
    </lineage>
</organism>
<dbReference type="RefSeq" id="WP_149122461.1">
    <property type="nucleotide sequence ID" value="NZ_VTFL01000001.1"/>
</dbReference>
<sequence length="471" mass="52825">MKRLFLIFLIALMSTAFSATEEVPLQIWASVHDPAIIKAEDLYYVFGSHLAVAKSKDLMVWQIVNSSLSDDNKIIPNISKELSEAFEWAETPAPDVWAPCVIRLLDGKYYMYYCVSTFGSFRSAIGVAVSDNIEGPYRNLKIILKSGIRFEEGLAPDGTQYNPQKHPNCIDPHVFYDKDGNLWMSYGSYFGGIYIIKLDPKTGFPLPNQGYGKKIAGGNHAPMEGSFILYNPETGYYYLFLSFGGLDSKGGYNIRVARSKNPDGPYLDSQGKDMAEAVGRDKVKLAEYGVKLIGNFNLNRNNPRSILTFGYVSPGHNSAYYEQETGKYFIVFHTRFPGRGEFFTLRVHQMFFNSEGWPVIAPFPYGGETISKLDVNNVVGEYLFIDHGKDITADIKTPINIFLNADGSISGELAGKWELKDKYITLEIKVDNSFETYKGVILSQWDPMSLKKTVTFSCVSKNGVSVWGIKK</sequence>
<dbReference type="CDD" id="cd18832">
    <property type="entry name" value="GH43_GsAbnA-like"/>
    <property type="match status" value="1"/>
</dbReference>
<dbReference type="InterPro" id="IPR050727">
    <property type="entry name" value="GH43_arabinanases"/>
</dbReference>
<keyword evidence="8" id="KW-0732">Signal</keyword>
<name>A0A7V3ZIR2_DICTH</name>
<feature type="active site" description="Proton donor" evidence="5">
    <location>
        <position position="224"/>
    </location>
</feature>
<dbReference type="Gene3D" id="2.40.128.10">
    <property type="match status" value="1"/>
</dbReference>
<feature type="active site" description="Proton acceptor" evidence="5">
    <location>
        <position position="33"/>
    </location>
</feature>
<evidence type="ECO:0000256" key="6">
    <source>
        <dbReference type="PIRSR" id="PIRSR606710-2"/>
    </source>
</evidence>
<feature type="site" description="Important for catalytic activity, responsible for pKa modulation of the active site Glu and correct orientation of both the proton donor and substrate" evidence="6">
    <location>
        <position position="171"/>
    </location>
</feature>
<gene>
    <name evidence="10" type="ORF">ENU78_04900</name>
</gene>
<feature type="signal peptide" evidence="8">
    <location>
        <begin position="1"/>
        <end position="18"/>
    </location>
</feature>
<feature type="domain" description="Extracellular endo-alpha-(1-&gt;5)-L-arabinanase C-terminal" evidence="9">
    <location>
        <begin position="362"/>
        <end position="468"/>
    </location>
</feature>